<dbReference type="Pfam" id="PF01734">
    <property type="entry name" value="Patatin"/>
    <property type="match status" value="1"/>
</dbReference>
<dbReference type="EMBL" id="QENQ01000001">
    <property type="protein sequence ID" value="PVX29611.1"/>
    <property type="molecule type" value="Genomic_DNA"/>
</dbReference>
<feature type="domain" description="PNPLA" evidence="2">
    <location>
        <begin position="102"/>
        <end position="323"/>
    </location>
</feature>
<dbReference type="InterPro" id="IPR002641">
    <property type="entry name" value="PNPLA_dom"/>
</dbReference>
<dbReference type="InterPro" id="IPR016035">
    <property type="entry name" value="Acyl_Trfase/lysoPLipase"/>
</dbReference>
<organism evidence="3 4">
    <name type="scientific">Sphingomonas pokkalii</name>
    <dbReference type="NCBI Taxonomy" id="2175090"/>
    <lineage>
        <taxon>Bacteria</taxon>
        <taxon>Pseudomonadati</taxon>
        <taxon>Pseudomonadota</taxon>
        <taxon>Alphaproteobacteria</taxon>
        <taxon>Sphingomonadales</taxon>
        <taxon>Sphingomonadaceae</taxon>
        <taxon>Sphingomonas</taxon>
    </lineage>
</organism>
<proteinExistence type="predicted"/>
<gene>
    <name evidence="3" type="ORF">DD559_09995</name>
</gene>
<name>A0A2U0SE71_9SPHN</name>
<evidence type="ECO:0000256" key="1">
    <source>
        <dbReference type="ARBA" id="ARBA00023098"/>
    </source>
</evidence>
<evidence type="ECO:0000313" key="3">
    <source>
        <dbReference type="EMBL" id="PVX29611.1"/>
    </source>
</evidence>
<dbReference type="GO" id="GO:0006629">
    <property type="term" value="P:lipid metabolic process"/>
    <property type="evidence" value="ECO:0007669"/>
    <property type="project" value="UniProtKB-KW"/>
</dbReference>
<dbReference type="Gene3D" id="3.40.1090.10">
    <property type="entry name" value="Cytosolic phospholipase A2 catalytic domain"/>
    <property type="match status" value="1"/>
</dbReference>
<evidence type="ECO:0000259" key="2">
    <source>
        <dbReference type="Pfam" id="PF01734"/>
    </source>
</evidence>
<dbReference type="AlphaFoldDB" id="A0A2U0SE71"/>
<protein>
    <recommendedName>
        <fullName evidence="2">PNPLA domain-containing protein</fullName>
    </recommendedName>
</protein>
<keyword evidence="4" id="KW-1185">Reference proteome</keyword>
<keyword evidence="1" id="KW-0443">Lipid metabolism</keyword>
<evidence type="ECO:0000313" key="4">
    <source>
        <dbReference type="Proteomes" id="UP000245890"/>
    </source>
</evidence>
<dbReference type="SUPFAM" id="SSF52151">
    <property type="entry name" value="FabD/lysophospholipase-like"/>
    <property type="match status" value="1"/>
</dbReference>
<comment type="caution">
    <text evidence="3">The sequence shown here is derived from an EMBL/GenBank/DDBJ whole genome shotgun (WGS) entry which is preliminary data.</text>
</comment>
<dbReference type="OrthoDB" id="7502337at2"/>
<reference evidence="3 4" key="1">
    <citation type="submission" date="2018-05" db="EMBL/GenBank/DDBJ databases">
        <title>Description of Sphingomonas pokkalii sp nov, isolated from the rhizosphere of saline tolerant pokkali rice and its draft genome analysis.</title>
        <authorList>
            <person name="Menon R."/>
            <person name="Kumari S."/>
            <person name="Rameshkumar N."/>
        </authorList>
    </citation>
    <scope>NUCLEOTIDE SEQUENCE [LARGE SCALE GENOMIC DNA]</scope>
    <source>
        <strain evidence="3 4">L3B27</strain>
    </source>
</reference>
<dbReference type="Proteomes" id="UP000245890">
    <property type="component" value="Unassembled WGS sequence"/>
</dbReference>
<sequence>MGEVMPFLRSLVLLAAAGLSVAGCSQPRPKPILGCNYQVLPLTVGPRWHQAPNRLDAVARAASAQDAVSQRLGALLRERRARRAPLLGAQGEKGAVPSDQFLALSGGGQHGSFGAGFFYGMGTLPTWDIVTGVSTGSLQSTLLFLANQPVPADRTDYSWVDGPLASQAEGTGMVVKPGTSNVGDLVLAYSIDKEADLMRVRAGGAVSGVLRKGSTASFGPLRARLLKIMTPGTLRAVGREWRDQKRQLFVGVSNLDDGEGYGIDMTELAARALDTDSPTELARLQGCYVDAMLASSSVPPGVPPVTLQTANATEMYMDGGARFGMFLEPVLAALRGAGDEDRSRTMLMVNTTMEVGRWSASGQPMQRWSAVGAALRAVDLMETQVYRFSAASVARVGIAKGELDMAYLSNAGIPGGEQPNDHVFNGKTCSAWQAIDAKAKPLQFYPWYMACTVDYGRSRGAIQQWNHSTSH</sequence>
<accession>A0A2U0SE71</accession>